<sequence length="118" mass="13098">MVRMARSINLLWYKCCARKWWIIGGKVLHQKGVVFVHNPNLLGDAMHFTVETLKVWSLVMACHQLSSIIQRPGSVWSSSVLNISTDLGDLCKGTNVIGRGEAAQTPSGVEIKPRRKLG</sequence>
<reference evidence="1 2" key="1">
    <citation type="submission" date="2019-07" db="EMBL/GenBank/DDBJ databases">
        <title>De Novo Assembly of kiwifruit Actinidia rufa.</title>
        <authorList>
            <person name="Sugita-Konishi S."/>
            <person name="Sato K."/>
            <person name="Mori E."/>
            <person name="Abe Y."/>
            <person name="Kisaki G."/>
            <person name="Hamano K."/>
            <person name="Suezawa K."/>
            <person name="Otani M."/>
            <person name="Fukuda T."/>
            <person name="Manabe T."/>
            <person name="Gomi K."/>
            <person name="Tabuchi M."/>
            <person name="Akimitsu K."/>
            <person name="Kataoka I."/>
        </authorList>
    </citation>
    <scope>NUCLEOTIDE SEQUENCE [LARGE SCALE GENOMIC DNA]</scope>
    <source>
        <strain evidence="2">cv. Fuchu</strain>
    </source>
</reference>
<gene>
    <name evidence="1" type="ORF">Acr_17g0006780</name>
</gene>
<comment type="caution">
    <text evidence="1">The sequence shown here is derived from an EMBL/GenBank/DDBJ whole genome shotgun (WGS) entry which is preliminary data.</text>
</comment>
<evidence type="ECO:0000313" key="2">
    <source>
        <dbReference type="Proteomes" id="UP000585474"/>
    </source>
</evidence>
<dbReference type="EMBL" id="BJWL01000017">
    <property type="protein sequence ID" value="GFZ05106.1"/>
    <property type="molecule type" value="Genomic_DNA"/>
</dbReference>
<dbReference type="AlphaFoldDB" id="A0A7J0G2U1"/>
<proteinExistence type="predicted"/>
<name>A0A7J0G2U1_9ERIC</name>
<organism evidence="1 2">
    <name type="scientific">Actinidia rufa</name>
    <dbReference type="NCBI Taxonomy" id="165716"/>
    <lineage>
        <taxon>Eukaryota</taxon>
        <taxon>Viridiplantae</taxon>
        <taxon>Streptophyta</taxon>
        <taxon>Embryophyta</taxon>
        <taxon>Tracheophyta</taxon>
        <taxon>Spermatophyta</taxon>
        <taxon>Magnoliopsida</taxon>
        <taxon>eudicotyledons</taxon>
        <taxon>Gunneridae</taxon>
        <taxon>Pentapetalae</taxon>
        <taxon>asterids</taxon>
        <taxon>Ericales</taxon>
        <taxon>Actinidiaceae</taxon>
        <taxon>Actinidia</taxon>
    </lineage>
</organism>
<dbReference type="Proteomes" id="UP000585474">
    <property type="component" value="Unassembled WGS sequence"/>
</dbReference>
<keyword evidence="2" id="KW-1185">Reference proteome</keyword>
<protein>
    <submittedName>
        <fullName evidence="1">Uncharacterized protein</fullName>
    </submittedName>
</protein>
<accession>A0A7J0G2U1</accession>
<evidence type="ECO:0000313" key="1">
    <source>
        <dbReference type="EMBL" id="GFZ05106.1"/>
    </source>
</evidence>